<feature type="transmembrane region" description="Helical" evidence="7">
    <location>
        <begin position="59"/>
        <end position="82"/>
    </location>
</feature>
<feature type="compositionally biased region" description="Polar residues" evidence="6">
    <location>
        <begin position="668"/>
        <end position="678"/>
    </location>
</feature>
<keyword evidence="3 7" id="KW-1133">Transmembrane helix</keyword>
<feature type="compositionally biased region" description="Pro residues" evidence="6">
    <location>
        <begin position="577"/>
        <end position="586"/>
    </location>
</feature>
<keyword evidence="5" id="KW-0807">Transducer</keyword>
<feature type="transmembrane region" description="Helical" evidence="7">
    <location>
        <begin position="171"/>
        <end position="187"/>
    </location>
</feature>
<dbReference type="SUPFAM" id="SSF81321">
    <property type="entry name" value="Family A G protein-coupled receptor-like"/>
    <property type="match status" value="1"/>
</dbReference>
<dbReference type="HOGENOM" id="CLU_336875_0_0_1"/>
<evidence type="ECO:0000256" key="3">
    <source>
        <dbReference type="ARBA" id="ARBA00022989"/>
    </source>
</evidence>
<dbReference type="InParanoid" id="A7SHD2"/>
<dbReference type="PRINTS" id="PR00237">
    <property type="entry name" value="GPCRRHODOPSN"/>
</dbReference>
<keyword evidence="5" id="KW-0297">G-protein coupled receptor</keyword>
<name>A7SHD2_NEMVE</name>
<gene>
    <name evidence="9" type="ORF">NEMVEDRAFT_v1g212306</name>
</gene>
<feature type="region of interest" description="Disordered" evidence="6">
    <location>
        <begin position="548"/>
        <end position="649"/>
    </location>
</feature>
<evidence type="ECO:0000256" key="5">
    <source>
        <dbReference type="RuleBase" id="RU000688"/>
    </source>
</evidence>
<dbReference type="PROSITE" id="PS50262">
    <property type="entry name" value="G_PROTEIN_RECEP_F1_2"/>
    <property type="match status" value="1"/>
</dbReference>
<evidence type="ECO:0000256" key="7">
    <source>
        <dbReference type="SAM" id="Phobius"/>
    </source>
</evidence>
<feature type="transmembrane region" description="Helical" evidence="7">
    <location>
        <begin position="94"/>
        <end position="114"/>
    </location>
</feature>
<accession>A7SHD2</accession>
<dbReference type="PhylomeDB" id="A7SHD2"/>
<feature type="region of interest" description="Disordered" evidence="6">
    <location>
        <begin position="668"/>
        <end position="742"/>
    </location>
</feature>
<organism evidence="9 10">
    <name type="scientific">Nematostella vectensis</name>
    <name type="common">Starlet sea anemone</name>
    <dbReference type="NCBI Taxonomy" id="45351"/>
    <lineage>
        <taxon>Eukaryota</taxon>
        <taxon>Metazoa</taxon>
        <taxon>Cnidaria</taxon>
        <taxon>Anthozoa</taxon>
        <taxon>Hexacorallia</taxon>
        <taxon>Actiniaria</taxon>
        <taxon>Edwardsiidae</taxon>
        <taxon>Nematostella</taxon>
    </lineage>
</organism>
<dbReference type="GO" id="GO:0004930">
    <property type="term" value="F:G protein-coupled receptor activity"/>
    <property type="evidence" value="ECO:0007669"/>
    <property type="project" value="UniProtKB-KW"/>
</dbReference>
<dbReference type="Pfam" id="PF00001">
    <property type="entry name" value="7tm_1"/>
    <property type="match status" value="1"/>
</dbReference>
<dbReference type="PROSITE" id="PS00237">
    <property type="entry name" value="G_PROTEIN_RECEP_F1_1"/>
    <property type="match status" value="1"/>
</dbReference>
<dbReference type="GO" id="GO:0019902">
    <property type="term" value="F:phosphatase binding"/>
    <property type="evidence" value="ECO:0000318"/>
    <property type="project" value="GO_Central"/>
</dbReference>
<reference evidence="9 10" key="1">
    <citation type="journal article" date="2007" name="Science">
        <title>Sea anemone genome reveals ancestral eumetazoan gene repertoire and genomic organization.</title>
        <authorList>
            <person name="Putnam N.H."/>
            <person name="Srivastava M."/>
            <person name="Hellsten U."/>
            <person name="Dirks B."/>
            <person name="Chapman J."/>
            <person name="Salamov A."/>
            <person name="Terry A."/>
            <person name="Shapiro H."/>
            <person name="Lindquist E."/>
            <person name="Kapitonov V.V."/>
            <person name="Jurka J."/>
            <person name="Genikhovich G."/>
            <person name="Grigoriev I.V."/>
            <person name="Lucas S.M."/>
            <person name="Steele R.E."/>
            <person name="Finnerty J.R."/>
            <person name="Technau U."/>
            <person name="Martindale M.Q."/>
            <person name="Rokhsar D.S."/>
        </authorList>
    </citation>
    <scope>NUCLEOTIDE SEQUENCE [LARGE SCALE GENOMIC DNA]</scope>
    <source>
        <strain evidence="10">CH2 X CH6</strain>
    </source>
</reference>
<keyword evidence="10" id="KW-1185">Reference proteome</keyword>
<comment type="similarity">
    <text evidence="5">Belongs to the G-protein coupled receptor 1 family.</text>
</comment>
<dbReference type="GO" id="GO:0016020">
    <property type="term" value="C:membrane"/>
    <property type="evidence" value="ECO:0007669"/>
    <property type="project" value="UniProtKB-SubCell"/>
</dbReference>
<dbReference type="AlphaFoldDB" id="A7SHD2"/>
<evidence type="ECO:0000313" key="10">
    <source>
        <dbReference type="Proteomes" id="UP000001593"/>
    </source>
</evidence>
<comment type="subcellular location">
    <subcellularLocation>
        <location evidence="1">Membrane</location>
    </subcellularLocation>
</comment>
<evidence type="ECO:0000256" key="6">
    <source>
        <dbReference type="SAM" id="MobiDB-lite"/>
    </source>
</evidence>
<keyword evidence="2 5" id="KW-0812">Transmembrane</keyword>
<feature type="domain" description="G-protein coupled receptors family 1 profile" evidence="8">
    <location>
        <begin position="1"/>
        <end position="113"/>
    </location>
</feature>
<dbReference type="STRING" id="45351.A7SHD2"/>
<dbReference type="InterPro" id="IPR052270">
    <property type="entry name" value="CACF_protein"/>
</dbReference>
<keyword evidence="4 7" id="KW-0472">Membrane</keyword>
<keyword evidence="5" id="KW-0675">Receptor</keyword>
<dbReference type="eggNOG" id="KOG4775">
    <property type="taxonomic scope" value="Eukaryota"/>
</dbReference>
<dbReference type="EMBL" id="DS469659">
    <property type="protein sequence ID" value="EDO36894.1"/>
    <property type="molecule type" value="Genomic_DNA"/>
</dbReference>
<dbReference type="CDD" id="cd00637">
    <property type="entry name" value="7tm_classA_rhodopsin-like"/>
    <property type="match status" value="1"/>
</dbReference>
<evidence type="ECO:0000256" key="1">
    <source>
        <dbReference type="ARBA" id="ARBA00004370"/>
    </source>
</evidence>
<evidence type="ECO:0000259" key="8">
    <source>
        <dbReference type="PROSITE" id="PS50262"/>
    </source>
</evidence>
<dbReference type="PANTHER" id="PTHR22028">
    <property type="entry name" value="SFI1 SPINDLE BODY DOMAIN-CONTAINING PROTEIN-RELATED"/>
    <property type="match status" value="1"/>
</dbReference>
<protein>
    <recommendedName>
        <fullName evidence="8">G-protein coupled receptors family 1 profile domain-containing protein</fullName>
    </recommendedName>
</protein>
<dbReference type="Proteomes" id="UP000001593">
    <property type="component" value="Unassembled WGS sequence"/>
</dbReference>
<dbReference type="PANTHER" id="PTHR22028:SF9">
    <property type="entry name" value="SFI1 SPINDLE BODY DOMAIN-CONTAINING PROTEIN"/>
    <property type="match status" value="1"/>
</dbReference>
<feature type="compositionally biased region" description="Basic and acidic residues" evidence="6">
    <location>
        <begin position="564"/>
        <end position="576"/>
    </location>
</feature>
<feature type="transmembrane region" description="Helical" evidence="7">
    <location>
        <begin position="120"/>
        <end position="140"/>
    </location>
</feature>
<evidence type="ECO:0000256" key="4">
    <source>
        <dbReference type="ARBA" id="ARBA00023136"/>
    </source>
</evidence>
<evidence type="ECO:0000313" key="9">
    <source>
        <dbReference type="EMBL" id="EDO36894.1"/>
    </source>
</evidence>
<dbReference type="OMA" id="WERQETV"/>
<dbReference type="InterPro" id="IPR000276">
    <property type="entry name" value="GPCR_Rhodpsn"/>
</dbReference>
<proteinExistence type="inferred from homology"/>
<dbReference type="InterPro" id="IPR017452">
    <property type="entry name" value="GPCR_Rhodpsn_7TM"/>
</dbReference>
<dbReference type="Gene3D" id="1.20.1070.10">
    <property type="entry name" value="Rhodopsin 7-helix transmembrane proteins"/>
    <property type="match status" value="1"/>
</dbReference>
<feature type="compositionally biased region" description="Basic residues" evidence="6">
    <location>
        <begin position="688"/>
        <end position="700"/>
    </location>
</feature>
<feature type="transmembrane region" description="Helical" evidence="7">
    <location>
        <begin position="12"/>
        <end position="39"/>
    </location>
</feature>
<evidence type="ECO:0000256" key="2">
    <source>
        <dbReference type="ARBA" id="ARBA00022692"/>
    </source>
</evidence>
<sequence>MIAISTTPSLRTPAFILLCGLAVSDLGVGICGFLLLGILKVTEKSLNINNEVNNVVLHFVAVSLLTIIAVSIDRFIALYCHLRYTVIVTKTRVAAVHVAIWVTAVAIAVLPYFTTEYGKIRGILMLFLMVANFVLSFKIYQVVRRHHRLICIHDRIQFNQETIVRMRRRKASFDVLYIYAVFLVYHVRCVQAQTTADERYLEYNKLVLRYVMAADERYREYNKLVLRESFESWREHAVEHKANRRAHHLAKKTWKRRLLSKVLIAWHVYAIEHSVKAEEMRARVQETKKALDRGKLRRALRAWTLYSQHSVVQRSLHHSSVWHHNKVVLRKALDAWKAYTKLCFRVQILNRQSMWLHNRRILSYHFARLKSRYSESMALKRKSTLALWHWSVALQRRAFFALLEYAIAKKHKKSRIEHALRERRSKLLRDGVTRWMQVVHHLACLRSRYAQARHLEAARGVQECVYRCAMHWRRWASERARRRPASPRPRPVEYLKEKQGLREKPVPGIAMKETNKGQVAMKLDLFRTRPRPRVPDYLRESYDLPSITIETDKRPIPAVNTSETPRDPNDKQEDIPRPSPPRPSPRPQLATSPSREESIVFPPSSEGEGESFLSTKSFPPRYRSKEESNSTVPSLRPFPGDEPHSAANALMPPAREVLRISAVNSTAIPRSKCPSSNPVLLPPSTFVPKKRTTPIKKGRPTKTVYLQNTDNPCIRGYGRQSLSDSESPEDVHSDVSSSEEEVDKGMDITILQSRILGARDKLQEYQALKLKHRDTVRQRDELDDVIRQQASDPEALETLRDAQALLDELNNEIDTLTRKLKEERPHMEQLAAHINELVSGANKPSC</sequence>